<evidence type="ECO:0000313" key="1">
    <source>
        <dbReference type="EMBL" id="KAJ8448969.1"/>
    </source>
</evidence>
<dbReference type="AlphaFoldDB" id="A0A9Q1KSM2"/>
<organism evidence="1 2">
    <name type="scientific">Carnegiea gigantea</name>
    <dbReference type="NCBI Taxonomy" id="171969"/>
    <lineage>
        <taxon>Eukaryota</taxon>
        <taxon>Viridiplantae</taxon>
        <taxon>Streptophyta</taxon>
        <taxon>Embryophyta</taxon>
        <taxon>Tracheophyta</taxon>
        <taxon>Spermatophyta</taxon>
        <taxon>Magnoliopsida</taxon>
        <taxon>eudicotyledons</taxon>
        <taxon>Gunneridae</taxon>
        <taxon>Pentapetalae</taxon>
        <taxon>Caryophyllales</taxon>
        <taxon>Cactineae</taxon>
        <taxon>Cactaceae</taxon>
        <taxon>Cactoideae</taxon>
        <taxon>Echinocereeae</taxon>
        <taxon>Carnegiea</taxon>
    </lineage>
</organism>
<dbReference type="EMBL" id="JAKOGI010000025">
    <property type="protein sequence ID" value="KAJ8448969.1"/>
    <property type="molecule type" value="Genomic_DNA"/>
</dbReference>
<comment type="caution">
    <text evidence="1">The sequence shown here is derived from an EMBL/GenBank/DDBJ whole genome shotgun (WGS) entry which is preliminary data.</text>
</comment>
<keyword evidence="2" id="KW-1185">Reference proteome</keyword>
<reference evidence="1" key="1">
    <citation type="submission" date="2022-04" db="EMBL/GenBank/DDBJ databases">
        <title>Carnegiea gigantea Genome sequencing and assembly v2.</title>
        <authorList>
            <person name="Copetti D."/>
            <person name="Sanderson M.J."/>
            <person name="Burquez A."/>
            <person name="Wojciechowski M.F."/>
        </authorList>
    </citation>
    <scope>NUCLEOTIDE SEQUENCE</scope>
    <source>
        <strain evidence="1">SGP5-SGP5p</strain>
        <tissue evidence="1">Aerial part</tissue>
    </source>
</reference>
<accession>A0A9Q1KSM2</accession>
<gene>
    <name evidence="1" type="ORF">Cgig2_004024</name>
</gene>
<proteinExistence type="predicted"/>
<name>A0A9Q1KSM2_9CARY</name>
<protein>
    <submittedName>
        <fullName evidence="1">Uncharacterized protein</fullName>
    </submittedName>
</protein>
<sequence>MGGPSASFVCLHILDNGLPHNPEFLSTELPSKVLNCPPSGIGATRLLCDTLKTSKYVSSDNSCAREDGISPTKSMLRRANMVSFLSFGNQVIKSLFLNLRLDISKAWNWVRFVIEKGMYPVKLLPTRFRSLSCVRLPIVEGTIPEKGPHQSSNLSKELRYLMEGGHFPENLVRYSSNLLQRLLDETQAVNPQDQYCQQKT</sequence>
<evidence type="ECO:0000313" key="2">
    <source>
        <dbReference type="Proteomes" id="UP001153076"/>
    </source>
</evidence>
<dbReference type="Proteomes" id="UP001153076">
    <property type="component" value="Unassembled WGS sequence"/>
</dbReference>